<keyword evidence="3 7" id="KW-0560">Oxidoreductase</keyword>
<dbReference type="Pfam" id="PF19112">
    <property type="entry name" value="VanA_C"/>
    <property type="match status" value="1"/>
</dbReference>
<keyword evidence="1" id="KW-0001">2Fe-2S</keyword>
<dbReference type="GO" id="GO:0016705">
    <property type="term" value="F:oxidoreductase activity, acting on paired donors, with incorporation or reduction of molecular oxygen"/>
    <property type="evidence" value="ECO:0007669"/>
    <property type="project" value="UniProtKB-ARBA"/>
</dbReference>
<gene>
    <name evidence="7" type="ORF">V2H45_08175</name>
</gene>
<dbReference type="Gene3D" id="2.102.10.10">
    <property type="entry name" value="Rieske [2Fe-2S] iron-sulphur domain"/>
    <property type="match status" value="1"/>
</dbReference>
<dbReference type="EC" id="1.14.13.-" evidence="7"/>
<dbReference type="GO" id="GO:0004497">
    <property type="term" value="F:monooxygenase activity"/>
    <property type="evidence" value="ECO:0007669"/>
    <property type="project" value="UniProtKB-ARBA"/>
</dbReference>
<dbReference type="PROSITE" id="PS51296">
    <property type="entry name" value="RIESKE"/>
    <property type="match status" value="1"/>
</dbReference>
<evidence type="ECO:0000259" key="6">
    <source>
        <dbReference type="PROSITE" id="PS51296"/>
    </source>
</evidence>
<dbReference type="AlphaFoldDB" id="A0AAW9PXU9"/>
<evidence type="ECO:0000256" key="5">
    <source>
        <dbReference type="ARBA" id="ARBA00023014"/>
    </source>
</evidence>
<dbReference type="EMBL" id="JAZBJZ010000024">
    <property type="protein sequence ID" value="MEE3716719.1"/>
    <property type="molecule type" value="Genomic_DNA"/>
</dbReference>
<dbReference type="Proteomes" id="UP001333818">
    <property type="component" value="Unassembled WGS sequence"/>
</dbReference>
<dbReference type="Pfam" id="PF00355">
    <property type="entry name" value="Rieske"/>
    <property type="match status" value="1"/>
</dbReference>
<dbReference type="PANTHER" id="PTHR21266">
    <property type="entry name" value="IRON-SULFUR DOMAIN CONTAINING PROTEIN"/>
    <property type="match status" value="1"/>
</dbReference>
<dbReference type="PANTHER" id="PTHR21266:SF59">
    <property type="entry name" value="BLR4922 PROTEIN"/>
    <property type="match status" value="1"/>
</dbReference>
<protein>
    <submittedName>
        <fullName evidence="7">Aromatic ring-hydroxylating dioxygenase subunit alpha</fullName>
        <ecNumber evidence="7">1.14.13.-</ecNumber>
    </submittedName>
</protein>
<keyword evidence="7" id="KW-0223">Dioxygenase</keyword>
<dbReference type="CDD" id="cd03469">
    <property type="entry name" value="Rieske_RO_Alpha_N"/>
    <property type="match status" value="1"/>
</dbReference>
<evidence type="ECO:0000256" key="2">
    <source>
        <dbReference type="ARBA" id="ARBA00022723"/>
    </source>
</evidence>
<dbReference type="InterPro" id="IPR050584">
    <property type="entry name" value="Cholesterol_7-desaturase"/>
</dbReference>
<dbReference type="RefSeq" id="WP_330483149.1">
    <property type="nucleotide sequence ID" value="NZ_JAZBJZ010000024.1"/>
</dbReference>
<keyword evidence="2" id="KW-0479">Metal-binding</keyword>
<dbReference type="InterPro" id="IPR044043">
    <property type="entry name" value="VanA_C_cat"/>
</dbReference>
<sequence>MFQNFWYAVEFSNLITHKPKRIEVLGEELVIYRTDGDKIVALRDRCVHRGSTLSNGWLDRGCIVCPYHGWQYQADGTCVKIPANPPNLGIPLKAKVKAYPVQEKYGWVWVFMGDPQRLQQTSIPELEHLNDPTLARIEGDFHWSANYERVLENSLDIAHAPFVHAGAFGNRDEPEVENYQVEILENEFCEIGASATVFLKPSPPRGLWKYLVGKNSAKVRTRTAFFMPNISLLEVNLGLGRLVIYTSHVPIDAHTTVSKWISLRSFFTGTWANGDARKRVLKIFNQDKPIVESQRPQIVPFDIGAELHVQSDALQLQYRKIRDRYLKLNE</sequence>
<dbReference type="InterPro" id="IPR036922">
    <property type="entry name" value="Rieske_2Fe-2S_sf"/>
</dbReference>
<dbReference type="InterPro" id="IPR017941">
    <property type="entry name" value="Rieske_2Fe-2S"/>
</dbReference>
<dbReference type="GO" id="GO:0051213">
    <property type="term" value="F:dioxygenase activity"/>
    <property type="evidence" value="ECO:0007669"/>
    <property type="project" value="UniProtKB-KW"/>
</dbReference>
<dbReference type="Gene3D" id="3.90.380.10">
    <property type="entry name" value="Naphthalene 1,2-dioxygenase Alpha Subunit, Chain A, domain 1"/>
    <property type="match status" value="1"/>
</dbReference>
<feature type="domain" description="Rieske" evidence="6">
    <location>
        <begin position="6"/>
        <end position="110"/>
    </location>
</feature>
<keyword evidence="4" id="KW-0408">Iron</keyword>
<dbReference type="SUPFAM" id="SSF55961">
    <property type="entry name" value="Bet v1-like"/>
    <property type="match status" value="1"/>
</dbReference>
<keyword evidence="8" id="KW-1185">Reference proteome</keyword>
<accession>A0AAW9PXU9</accession>
<evidence type="ECO:0000313" key="7">
    <source>
        <dbReference type="EMBL" id="MEE3716719.1"/>
    </source>
</evidence>
<proteinExistence type="predicted"/>
<dbReference type="GO" id="GO:0051537">
    <property type="term" value="F:2 iron, 2 sulfur cluster binding"/>
    <property type="evidence" value="ECO:0007669"/>
    <property type="project" value="UniProtKB-KW"/>
</dbReference>
<dbReference type="SUPFAM" id="SSF50022">
    <property type="entry name" value="ISP domain"/>
    <property type="match status" value="1"/>
</dbReference>
<organism evidence="7 8">
    <name type="scientific">Tumidithrix elongata BACA0141</name>
    <dbReference type="NCBI Taxonomy" id="2716417"/>
    <lineage>
        <taxon>Bacteria</taxon>
        <taxon>Bacillati</taxon>
        <taxon>Cyanobacteriota</taxon>
        <taxon>Cyanophyceae</taxon>
        <taxon>Pseudanabaenales</taxon>
        <taxon>Pseudanabaenaceae</taxon>
        <taxon>Tumidithrix</taxon>
        <taxon>Tumidithrix elongata</taxon>
    </lineage>
</organism>
<name>A0AAW9PXU9_9CYAN</name>
<keyword evidence="5" id="KW-0411">Iron-sulfur</keyword>
<reference evidence="7" key="1">
    <citation type="submission" date="2024-01" db="EMBL/GenBank/DDBJ databases">
        <title>Bank of Algae and Cyanobacteria of the Azores (BACA) strain genomes.</title>
        <authorList>
            <person name="Luz R."/>
            <person name="Cordeiro R."/>
            <person name="Fonseca A."/>
            <person name="Goncalves V."/>
        </authorList>
    </citation>
    <scope>NUCLEOTIDE SEQUENCE</scope>
    <source>
        <strain evidence="7">BACA0141</strain>
    </source>
</reference>
<evidence type="ECO:0000256" key="4">
    <source>
        <dbReference type="ARBA" id="ARBA00023004"/>
    </source>
</evidence>
<evidence type="ECO:0000256" key="3">
    <source>
        <dbReference type="ARBA" id="ARBA00023002"/>
    </source>
</evidence>
<evidence type="ECO:0000313" key="8">
    <source>
        <dbReference type="Proteomes" id="UP001333818"/>
    </source>
</evidence>
<evidence type="ECO:0000256" key="1">
    <source>
        <dbReference type="ARBA" id="ARBA00022714"/>
    </source>
</evidence>
<dbReference type="GO" id="GO:0046872">
    <property type="term" value="F:metal ion binding"/>
    <property type="evidence" value="ECO:0007669"/>
    <property type="project" value="UniProtKB-KW"/>
</dbReference>
<comment type="caution">
    <text evidence="7">The sequence shown here is derived from an EMBL/GenBank/DDBJ whole genome shotgun (WGS) entry which is preliminary data.</text>
</comment>